<sequence>MMNSNQRKTFTFFLIILFLFIHFFECKDSSGGQSEHLGHSEHSEHSNHADLQAGEMQLSDNQMNKLDLQTTQVKRMELATKIEAVGKVQVNEESISVITSRFDGYAEKLYVNYVGLPINKGDHILDVYSPELILAEREFLLAQEVDSLSGLMSSAKTKLLRYGLTEAQIAQLQESKTVQERITIRSPVKGIVLEKSILEKGTIKTGDALYKLANLESVWVYLELYENEYPLIRYGQAVELVADAFPNEKFRARIWFARPELNEETRTLRVLANVDNRNLKLKPGMFVHARIEVTILSDGTPAPSGLEGKYTCPLHPTVIKAKPGTCPICGMDLIQIPAFDSGRSSKAERLSLAVPTQAVLDSGLRKVVYVEKEKGIYSARPIVVGPKAGEFYPVLSGLTEGETVVIKGGFLLDSQFQINGLPSMMNEKETATPVKVHSH</sequence>
<evidence type="ECO:0000313" key="9">
    <source>
        <dbReference type="EMBL" id="PJZ73662.1"/>
    </source>
</evidence>
<dbReference type="Gene3D" id="2.40.30.170">
    <property type="match status" value="1"/>
</dbReference>
<dbReference type="EMBL" id="NPDY01000008">
    <property type="protein sequence ID" value="PJZ69675.1"/>
    <property type="molecule type" value="Genomic_DNA"/>
</dbReference>
<evidence type="ECO:0000259" key="4">
    <source>
        <dbReference type="Pfam" id="PF25869"/>
    </source>
</evidence>
<dbReference type="InterPro" id="IPR058791">
    <property type="entry name" value="3HB_CusB"/>
</dbReference>
<dbReference type="InterPro" id="IPR045800">
    <property type="entry name" value="HMBD"/>
</dbReference>
<proteinExistence type="inferred from homology"/>
<dbReference type="SUPFAM" id="SSF111369">
    <property type="entry name" value="HlyD-like secretion proteins"/>
    <property type="match status" value="1"/>
</dbReference>
<evidence type="ECO:0000313" key="11">
    <source>
        <dbReference type="Proteomes" id="UP000231990"/>
    </source>
</evidence>
<dbReference type="GO" id="GO:0015679">
    <property type="term" value="P:plasma membrane copper ion transport"/>
    <property type="evidence" value="ECO:0007669"/>
    <property type="project" value="TreeGrafter"/>
</dbReference>
<dbReference type="Pfam" id="PF19335">
    <property type="entry name" value="HMBD"/>
    <property type="match status" value="1"/>
</dbReference>
<accession>A0A2M9ZNL4</accession>
<dbReference type="Pfam" id="PF25919">
    <property type="entry name" value="BSH_CusB"/>
    <property type="match status" value="1"/>
</dbReference>
<dbReference type="InterPro" id="IPR058649">
    <property type="entry name" value="CzcB_C"/>
</dbReference>
<dbReference type="PANTHER" id="PTHR30097">
    <property type="entry name" value="CATION EFFLUX SYSTEM PROTEIN CUSB"/>
    <property type="match status" value="1"/>
</dbReference>
<dbReference type="GO" id="GO:0060003">
    <property type="term" value="P:copper ion export"/>
    <property type="evidence" value="ECO:0007669"/>
    <property type="project" value="TreeGrafter"/>
</dbReference>
<name>A0A2M9ZNL4_9LEPT</name>
<evidence type="ECO:0000259" key="7">
    <source>
        <dbReference type="Pfam" id="PF25975"/>
    </source>
</evidence>
<dbReference type="AlphaFoldDB" id="A0A2M9ZNL4"/>
<gene>
    <name evidence="8" type="ORF">CH360_10405</name>
    <name evidence="9" type="ORF">CH373_09260</name>
</gene>
<dbReference type="PANTHER" id="PTHR30097:SF4">
    <property type="entry name" value="SLR6042 PROTEIN"/>
    <property type="match status" value="1"/>
</dbReference>
<keyword evidence="10" id="KW-1185">Reference proteome</keyword>
<evidence type="ECO:0000259" key="3">
    <source>
        <dbReference type="Pfam" id="PF19335"/>
    </source>
</evidence>
<evidence type="ECO:0000256" key="2">
    <source>
        <dbReference type="ARBA" id="ARBA00022448"/>
    </source>
</evidence>
<dbReference type="Pfam" id="PF25869">
    <property type="entry name" value="3HB_CusB"/>
    <property type="match status" value="1"/>
</dbReference>
<evidence type="ECO:0000313" key="8">
    <source>
        <dbReference type="EMBL" id="PJZ69675.1"/>
    </source>
</evidence>
<comment type="caution">
    <text evidence="9">The sequence shown here is derived from an EMBL/GenBank/DDBJ whole genome shotgun (WGS) entry which is preliminary data.</text>
</comment>
<dbReference type="Proteomes" id="UP000231962">
    <property type="component" value="Unassembled WGS sequence"/>
</dbReference>
<dbReference type="Gene3D" id="2.40.420.20">
    <property type="match status" value="1"/>
</dbReference>
<feature type="domain" description="CusB-like barrel-sandwich hybrid" evidence="5">
    <location>
        <begin position="96"/>
        <end position="212"/>
    </location>
</feature>
<dbReference type="Pfam" id="PF25975">
    <property type="entry name" value="CzcB_C"/>
    <property type="match status" value="1"/>
</dbReference>
<dbReference type="FunFam" id="2.40.30.170:FF:000010">
    <property type="entry name" value="Efflux RND transporter periplasmic adaptor subunit"/>
    <property type="match status" value="1"/>
</dbReference>
<dbReference type="EMBL" id="NPDZ01000004">
    <property type="protein sequence ID" value="PJZ73662.1"/>
    <property type="molecule type" value="Genomic_DNA"/>
</dbReference>
<dbReference type="OrthoDB" id="325180at2"/>
<evidence type="ECO:0000259" key="5">
    <source>
        <dbReference type="Pfam" id="PF25919"/>
    </source>
</evidence>
<reference evidence="10 11" key="1">
    <citation type="submission" date="2017-07" db="EMBL/GenBank/DDBJ databases">
        <title>Leptospira spp. isolated from tropical soils.</title>
        <authorList>
            <person name="Thibeaux R."/>
            <person name="Iraola G."/>
            <person name="Ferres I."/>
            <person name="Bierque E."/>
            <person name="Girault D."/>
            <person name="Soupe-Gilbert M.-E."/>
            <person name="Picardeau M."/>
            <person name="Goarant C."/>
        </authorList>
    </citation>
    <scope>NUCLEOTIDE SEQUENCE [LARGE SCALE GENOMIC DNA]</scope>
    <source>
        <strain evidence="9 11">FH1-B-B1</strain>
        <strain evidence="8 10">FH1-B-C1</strain>
    </source>
</reference>
<keyword evidence="2" id="KW-0813">Transport</keyword>
<evidence type="ECO:0000313" key="10">
    <source>
        <dbReference type="Proteomes" id="UP000231962"/>
    </source>
</evidence>
<comment type="similarity">
    <text evidence="1">Belongs to the membrane fusion protein (MFP) (TC 8.A.1) family.</text>
</comment>
<feature type="domain" description="Heavy metal binding" evidence="3">
    <location>
        <begin position="309"/>
        <end position="335"/>
    </location>
</feature>
<dbReference type="GO" id="GO:0046872">
    <property type="term" value="F:metal ion binding"/>
    <property type="evidence" value="ECO:0007669"/>
    <property type="project" value="InterPro"/>
</dbReference>
<protein>
    <submittedName>
        <fullName evidence="9">Secretion protein HlyD</fullName>
    </submittedName>
</protein>
<evidence type="ECO:0000259" key="6">
    <source>
        <dbReference type="Pfam" id="PF25954"/>
    </source>
</evidence>
<dbReference type="InterPro" id="IPR058792">
    <property type="entry name" value="Beta-barrel_RND_2"/>
</dbReference>
<organism evidence="9 11">
    <name type="scientific">Leptospira perolatii</name>
    <dbReference type="NCBI Taxonomy" id="2023191"/>
    <lineage>
        <taxon>Bacteria</taxon>
        <taxon>Pseudomonadati</taxon>
        <taxon>Spirochaetota</taxon>
        <taxon>Spirochaetia</taxon>
        <taxon>Leptospirales</taxon>
        <taxon>Leptospiraceae</taxon>
        <taxon>Leptospira</taxon>
    </lineage>
</organism>
<dbReference type="InterPro" id="IPR058790">
    <property type="entry name" value="BSH_CusB"/>
</dbReference>
<evidence type="ECO:0000256" key="1">
    <source>
        <dbReference type="ARBA" id="ARBA00009477"/>
    </source>
</evidence>
<dbReference type="Proteomes" id="UP000231990">
    <property type="component" value="Unassembled WGS sequence"/>
</dbReference>
<feature type="domain" description="CusB-like three alpha-helical bundle" evidence="4">
    <location>
        <begin position="131"/>
        <end position="179"/>
    </location>
</feature>
<feature type="domain" description="CusB-like beta-barrel" evidence="6">
    <location>
        <begin position="217"/>
        <end position="291"/>
    </location>
</feature>
<dbReference type="InterPro" id="IPR051909">
    <property type="entry name" value="MFP_Cation_Efflux"/>
</dbReference>
<feature type="domain" description="CzcB-like C-terminal circularly permuted SH3-like" evidence="7">
    <location>
        <begin position="352"/>
        <end position="412"/>
    </location>
</feature>
<dbReference type="Pfam" id="PF25954">
    <property type="entry name" value="Beta-barrel_RND_2"/>
    <property type="match status" value="1"/>
</dbReference>
<dbReference type="GO" id="GO:0030313">
    <property type="term" value="C:cell envelope"/>
    <property type="evidence" value="ECO:0007669"/>
    <property type="project" value="TreeGrafter"/>
</dbReference>